<dbReference type="GO" id="GO:0005506">
    <property type="term" value="F:iron ion binding"/>
    <property type="evidence" value="ECO:0007669"/>
    <property type="project" value="InterPro"/>
</dbReference>
<dbReference type="EMBL" id="HBIS01002792">
    <property type="protein sequence ID" value="CAE0608672.1"/>
    <property type="molecule type" value="Transcribed_RNA"/>
</dbReference>
<comment type="similarity">
    <text evidence="2 4">Belongs to the cytochrome P450 family.</text>
</comment>
<keyword evidence="4" id="KW-0503">Monooxygenase</keyword>
<feature type="region of interest" description="Disordered" evidence="5">
    <location>
        <begin position="33"/>
        <end position="68"/>
    </location>
</feature>
<dbReference type="PRINTS" id="PR00463">
    <property type="entry name" value="EP450I"/>
</dbReference>
<evidence type="ECO:0008006" key="7">
    <source>
        <dbReference type="Google" id="ProtNLM"/>
    </source>
</evidence>
<keyword evidence="4" id="KW-0560">Oxidoreductase</keyword>
<dbReference type="InterPro" id="IPR050121">
    <property type="entry name" value="Cytochrome_P450_monoxygenase"/>
</dbReference>
<name>A0A7S3XEI7_9CHLO</name>
<gene>
    <name evidence="6" type="ORF">PSAL00342_LOCUS2491</name>
</gene>
<dbReference type="PANTHER" id="PTHR24305">
    <property type="entry name" value="CYTOCHROME P450"/>
    <property type="match status" value="1"/>
</dbReference>
<dbReference type="Pfam" id="PF00067">
    <property type="entry name" value="p450"/>
    <property type="match status" value="1"/>
</dbReference>
<organism evidence="6">
    <name type="scientific">Picocystis salinarum</name>
    <dbReference type="NCBI Taxonomy" id="88271"/>
    <lineage>
        <taxon>Eukaryota</taxon>
        <taxon>Viridiplantae</taxon>
        <taxon>Chlorophyta</taxon>
        <taxon>Picocystophyceae</taxon>
        <taxon>Picocystales</taxon>
        <taxon>Picocystaceae</taxon>
        <taxon>Picocystis</taxon>
    </lineage>
</organism>
<dbReference type="InterPro" id="IPR017972">
    <property type="entry name" value="Cyt_P450_CS"/>
</dbReference>
<keyword evidence="3 4" id="KW-0479">Metal-binding</keyword>
<evidence type="ECO:0000256" key="4">
    <source>
        <dbReference type="RuleBase" id="RU000461"/>
    </source>
</evidence>
<evidence type="ECO:0000256" key="1">
    <source>
        <dbReference type="ARBA" id="ARBA00001971"/>
    </source>
</evidence>
<accession>A0A7S3XEI7</accession>
<proteinExistence type="inferred from homology"/>
<feature type="compositionally biased region" description="Basic residues" evidence="5">
    <location>
        <begin position="37"/>
        <end position="47"/>
    </location>
</feature>
<dbReference type="PROSITE" id="PS00086">
    <property type="entry name" value="CYTOCHROME_P450"/>
    <property type="match status" value="1"/>
</dbReference>
<dbReference type="Gene3D" id="1.10.630.10">
    <property type="entry name" value="Cytochrome P450"/>
    <property type="match status" value="1"/>
</dbReference>
<dbReference type="GO" id="GO:0020037">
    <property type="term" value="F:heme binding"/>
    <property type="evidence" value="ECO:0007669"/>
    <property type="project" value="InterPro"/>
</dbReference>
<dbReference type="InterPro" id="IPR001128">
    <property type="entry name" value="Cyt_P450"/>
</dbReference>
<dbReference type="AlphaFoldDB" id="A0A7S3XEI7"/>
<evidence type="ECO:0000313" key="6">
    <source>
        <dbReference type="EMBL" id="CAE0608672.1"/>
    </source>
</evidence>
<feature type="binding site" description="axial binding residue" evidence="3">
    <location>
        <position position="510"/>
    </location>
    <ligand>
        <name>heme</name>
        <dbReference type="ChEBI" id="CHEBI:30413"/>
    </ligand>
    <ligandPart>
        <name>Fe</name>
        <dbReference type="ChEBI" id="CHEBI:18248"/>
    </ligandPart>
</feature>
<sequence length="581" mass="65326">MATWCGMTHNQAHHGAERVRMAHRSSVACTKEEVGRRTRRGERRSRTRNVVVRGQADSTATSGRKKLPTVDGKWPVVGHALKIRDMQCEESKSGSGLVEFFRDGAEKCGDVFGFQLPQLECCFVNEPSLVAEFTQEKGKVYEERFVASALAFAYTEADVRYNGFRRTSQEEKDDVAGIVFSRGERWKQVRSVASQTLQQKRVQDRLQDVVCEKANLLATRWRQAGDMVEKGVSVDTEMQRYTIDVIGEVALSHDFKQLKEAYESSKATRNEFAANAEEAMMSINTMIVKDPLRLWKYFDTKDKKKYLDCAMWMAQFEDDLIKDRQKELQRATSVPDDFLGILLQTRNEAGEPMSPRDVRWAVHDMFIAGNDTTASTLAAALALLAVDKREQDKVREECTRILQGKEITPGMLSQLKYTEAVVREALRLYPAAHVFGRRCTKGPDVLGGYLIEEDTIVFASPCVMHRTEKYWPEPSRFLPERFMPGGCWAGVGGTTPRLAWIPFGNGARSCIGGMLALAEAKAAIATLVQEFEFETLPASQGKTGIREDGSLVISYDITMSFVDGLRLKARPLQGVRRHQAS</sequence>
<reference evidence="6" key="1">
    <citation type="submission" date="2021-01" db="EMBL/GenBank/DDBJ databases">
        <authorList>
            <person name="Corre E."/>
            <person name="Pelletier E."/>
            <person name="Niang G."/>
            <person name="Scheremetjew M."/>
            <person name="Finn R."/>
            <person name="Kale V."/>
            <person name="Holt S."/>
            <person name="Cochrane G."/>
            <person name="Meng A."/>
            <person name="Brown T."/>
            <person name="Cohen L."/>
        </authorList>
    </citation>
    <scope>NUCLEOTIDE SEQUENCE</scope>
    <source>
        <strain evidence="6">CCMP1897</strain>
    </source>
</reference>
<dbReference type="PANTHER" id="PTHR24305:SF166">
    <property type="entry name" value="CYTOCHROME P450 12A4, MITOCHONDRIAL-RELATED"/>
    <property type="match status" value="1"/>
</dbReference>
<dbReference type="GO" id="GO:0004497">
    <property type="term" value="F:monooxygenase activity"/>
    <property type="evidence" value="ECO:0007669"/>
    <property type="project" value="UniProtKB-KW"/>
</dbReference>
<dbReference type="SUPFAM" id="SSF48264">
    <property type="entry name" value="Cytochrome P450"/>
    <property type="match status" value="1"/>
</dbReference>
<evidence type="ECO:0000256" key="3">
    <source>
        <dbReference type="PIRSR" id="PIRSR602401-1"/>
    </source>
</evidence>
<dbReference type="PRINTS" id="PR00385">
    <property type="entry name" value="P450"/>
</dbReference>
<dbReference type="InterPro" id="IPR036396">
    <property type="entry name" value="Cyt_P450_sf"/>
</dbReference>
<evidence type="ECO:0000256" key="2">
    <source>
        <dbReference type="ARBA" id="ARBA00010617"/>
    </source>
</evidence>
<evidence type="ECO:0000256" key="5">
    <source>
        <dbReference type="SAM" id="MobiDB-lite"/>
    </source>
</evidence>
<dbReference type="GO" id="GO:0016705">
    <property type="term" value="F:oxidoreductase activity, acting on paired donors, with incorporation or reduction of molecular oxygen"/>
    <property type="evidence" value="ECO:0007669"/>
    <property type="project" value="InterPro"/>
</dbReference>
<comment type="cofactor">
    <cofactor evidence="1 3">
        <name>heme</name>
        <dbReference type="ChEBI" id="CHEBI:30413"/>
    </cofactor>
</comment>
<keyword evidence="3 4" id="KW-0349">Heme</keyword>
<dbReference type="InterPro" id="IPR002401">
    <property type="entry name" value="Cyt_P450_E_grp-I"/>
</dbReference>
<keyword evidence="3 4" id="KW-0408">Iron</keyword>
<protein>
    <recommendedName>
        <fullName evidence="7">Cytochrome P450</fullName>
    </recommendedName>
</protein>